<dbReference type="RefSeq" id="WP_241053321.1">
    <property type="nucleotide sequence ID" value="NZ_JAKZBV010000001.1"/>
</dbReference>
<gene>
    <name evidence="1" type="ORF">L0M17_07645</name>
</gene>
<dbReference type="EMBL" id="JAKZBV010000001">
    <property type="protein sequence ID" value="MCH6469858.1"/>
    <property type="molecule type" value="Genomic_DNA"/>
</dbReference>
<organism evidence="1 2">
    <name type="scientific">Sinomonas terrae</name>
    <dbReference type="NCBI Taxonomy" id="2908838"/>
    <lineage>
        <taxon>Bacteria</taxon>
        <taxon>Bacillati</taxon>
        <taxon>Actinomycetota</taxon>
        <taxon>Actinomycetes</taxon>
        <taxon>Micrococcales</taxon>
        <taxon>Micrococcaceae</taxon>
        <taxon>Sinomonas</taxon>
    </lineage>
</organism>
<evidence type="ECO:0000313" key="2">
    <source>
        <dbReference type="Proteomes" id="UP001202922"/>
    </source>
</evidence>
<dbReference type="Proteomes" id="UP001202922">
    <property type="component" value="Unassembled WGS sequence"/>
</dbReference>
<name>A0ABS9TZK4_9MICC</name>
<keyword evidence="2" id="KW-1185">Reference proteome</keyword>
<accession>A0ABS9TZK4</accession>
<proteinExistence type="predicted"/>
<sequence>MYLKLTDVAMPMMLTGLNARDAKAGTALANPWSTRIGASIRLRLDRAVSRATDR</sequence>
<evidence type="ECO:0000313" key="1">
    <source>
        <dbReference type="EMBL" id="MCH6469858.1"/>
    </source>
</evidence>
<comment type="caution">
    <text evidence="1">The sequence shown here is derived from an EMBL/GenBank/DDBJ whole genome shotgun (WGS) entry which is preliminary data.</text>
</comment>
<reference evidence="1 2" key="1">
    <citation type="submission" date="2022-03" db="EMBL/GenBank/DDBJ databases">
        <title>Sinomonas sp. isolated from a soil.</title>
        <authorList>
            <person name="Han J."/>
            <person name="Kim D.-U."/>
        </authorList>
    </citation>
    <scope>NUCLEOTIDE SEQUENCE [LARGE SCALE GENOMIC DNA]</scope>
    <source>
        <strain evidence="1 2">5-5</strain>
    </source>
</reference>
<protein>
    <submittedName>
        <fullName evidence="1">Uncharacterized protein</fullName>
    </submittedName>
</protein>